<evidence type="ECO:0000256" key="1">
    <source>
        <dbReference type="ARBA" id="ARBA00022553"/>
    </source>
</evidence>
<dbReference type="CDD" id="cd06170">
    <property type="entry name" value="LuxR_C_like"/>
    <property type="match status" value="1"/>
</dbReference>
<gene>
    <name evidence="6" type="ORF">H4F90_14915</name>
</gene>
<proteinExistence type="predicted"/>
<reference evidence="6 7" key="1">
    <citation type="submission" date="2020-08" db="EMBL/GenBank/DDBJ databases">
        <title>Aquariorum lacteus gen. nov., sp. nov., a new member of the family Comamonadaceae, isolated from freshwater aquarium.</title>
        <authorList>
            <person name="Chun S.-J."/>
        </authorList>
    </citation>
    <scope>NUCLEOTIDE SEQUENCE [LARGE SCALE GENOMIC DNA]</scope>
    <source>
        <strain evidence="6 7">SJAQ100</strain>
    </source>
</reference>
<dbReference type="Gene3D" id="3.40.50.2300">
    <property type="match status" value="1"/>
</dbReference>
<name>A0A839HLX2_9BURK</name>
<evidence type="ECO:0000313" key="6">
    <source>
        <dbReference type="EMBL" id="MBB1163263.1"/>
    </source>
</evidence>
<dbReference type="InterPro" id="IPR016032">
    <property type="entry name" value="Sig_transdc_resp-reg_C-effctor"/>
</dbReference>
<sequence length="199" mass="21316">MRILIADDHALFRDALARLVRSLVAEARVEEAGSLDEIRACLAADPDCELLLLDLRMPGCFDSDPVETLHRAHPAVPIVVISGSEQAGEAARARARGAVGFLRKSLAPDAMQQALQRLLAGEELEIAPEPAGLRPEPHLTPRQQEVLQDLVQGASNKQIAQRLGLSEGTVKLHVAAILLALEAGNRTEAAARARALGWA</sequence>
<evidence type="ECO:0000313" key="7">
    <source>
        <dbReference type="Proteomes" id="UP000586093"/>
    </source>
</evidence>
<evidence type="ECO:0000259" key="5">
    <source>
        <dbReference type="PROSITE" id="PS50110"/>
    </source>
</evidence>
<dbReference type="PROSITE" id="PS50110">
    <property type="entry name" value="RESPONSE_REGULATORY"/>
    <property type="match status" value="1"/>
</dbReference>
<keyword evidence="1 3" id="KW-0597">Phosphoprotein</keyword>
<dbReference type="PROSITE" id="PS50043">
    <property type="entry name" value="HTH_LUXR_2"/>
    <property type="match status" value="1"/>
</dbReference>
<dbReference type="CDD" id="cd17535">
    <property type="entry name" value="REC_NarL-like"/>
    <property type="match status" value="1"/>
</dbReference>
<dbReference type="RefSeq" id="WP_182666023.1">
    <property type="nucleotide sequence ID" value="NZ_JACIVI010000008.1"/>
</dbReference>
<dbReference type="InterPro" id="IPR058245">
    <property type="entry name" value="NreC/VraR/RcsB-like_REC"/>
</dbReference>
<dbReference type="Proteomes" id="UP000586093">
    <property type="component" value="Unassembled WGS sequence"/>
</dbReference>
<accession>A0A839HLX2</accession>
<dbReference type="InterPro" id="IPR011006">
    <property type="entry name" value="CheY-like_superfamily"/>
</dbReference>
<dbReference type="SMART" id="SM00421">
    <property type="entry name" value="HTH_LUXR"/>
    <property type="match status" value="1"/>
</dbReference>
<comment type="caution">
    <text evidence="6">The sequence shown here is derived from an EMBL/GenBank/DDBJ whole genome shotgun (WGS) entry which is preliminary data.</text>
</comment>
<feature type="domain" description="Response regulatory" evidence="5">
    <location>
        <begin position="2"/>
        <end position="119"/>
    </location>
</feature>
<keyword evidence="2" id="KW-0238">DNA-binding</keyword>
<dbReference type="PANTHER" id="PTHR45566">
    <property type="entry name" value="HTH-TYPE TRANSCRIPTIONAL REGULATOR YHJB-RELATED"/>
    <property type="match status" value="1"/>
</dbReference>
<feature type="modified residue" description="4-aspartylphosphate" evidence="3">
    <location>
        <position position="54"/>
    </location>
</feature>
<dbReference type="Gene3D" id="1.10.10.10">
    <property type="entry name" value="Winged helix-like DNA-binding domain superfamily/Winged helix DNA-binding domain"/>
    <property type="match status" value="1"/>
</dbReference>
<protein>
    <submittedName>
        <fullName evidence="6">Response regulator transcription factor</fullName>
    </submittedName>
</protein>
<dbReference type="SMART" id="SM00448">
    <property type="entry name" value="REC"/>
    <property type="match status" value="1"/>
</dbReference>
<dbReference type="InterPro" id="IPR000792">
    <property type="entry name" value="Tscrpt_reg_LuxR_C"/>
</dbReference>
<dbReference type="InterPro" id="IPR036388">
    <property type="entry name" value="WH-like_DNA-bd_sf"/>
</dbReference>
<dbReference type="EMBL" id="JACIVI010000008">
    <property type="protein sequence ID" value="MBB1163263.1"/>
    <property type="molecule type" value="Genomic_DNA"/>
</dbReference>
<dbReference type="InterPro" id="IPR051015">
    <property type="entry name" value="EvgA-like"/>
</dbReference>
<dbReference type="GO" id="GO:0006355">
    <property type="term" value="P:regulation of DNA-templated transcription"/>
    <property type="evidence" value="ECO:0007669"/>
    <property type="project" value="InterPro"/>
</dbReference>
<dbReference type="GO" id="GO:0000160">
    <property type="term" value="P:phosphorelay signal transduction system"/>
    <property type="evidence" value="ECO:0007669"/>
    <property type="project" value="InterPro"/>
</dbReference>
<dbReference type="AlphaFoldDB" id="A0A839HLX2"/>
<dbReference type="Pfam" id="PF00196">
    <property type="entry name" value="GerE"/>
    <property type="match status" value="1"/>
</dbReference>
<organism evidence="6 7">
    <name type="scientific">Aquariibacter albus</name>
    <dbReference type="NCBI Taxonomy" id="2759899"/>
    <lineage>
        <taxon>Bacteria</taxon>
        <taxon>Pseudomonadati</taxon>
        <taxon>Pseudomonadota</taxon>
        <taxon>Betaproteobacteria</taxon>
        <taxon>Burkholderiales</taxon>
        <taxon>Sphaerotilaceae</taxon>
        <taxon>Aquariibacter</taxon>
    </lineage>
</organism>
<dbReference type="SUPFAM" id="SSF52172">
    <property type="entry name" value="CheY-like"/>
    <property type="match status" value="1"/>
</dbReference>
<dbReference type="PANTHER" id="PTHR45566:SF2">
    <property type="entry name" value="NARL SUBFAMILY"/>
    <property type="match status" value="1"/>
</dbReference>
<evidence type="ECO:0000259" key="4">
    <source>
        <dbReference type="PROSITE" id="PS50043"/>
    </source>
</evidence>
<dbReference type="SUPFAM" id="SSF46894">
    <property type="entry name" value="C-terminal effector domain of the bipartite response regulators"/>
    <property type="match status" value="1"/>
</dbReference>
<feature type="domain" description="HTH luxR-type" evidence="4">
    <location>
        <begin position="132"/>
        <end position="197"/>
    </location>
</feature>
<dbReference type="GO" id="GO:0003677">
    <property type="term" value="F:DNA binding"/>
    <property type="evidence" value="ECO:0007669"/>
    <property type="project" value="UniProtKB-KW"/>
</dbReference>
<keyword evidence="7" id="KW-1185">Reference proteome</keyword>
<evidence type="ECO:0000256" key="3">
    <source>
        <dbReference type="PROSITE-ProRule" id="PRU00169"/>
    </source>
</evidence>
<evidence type="ECO:0000256" key="2">
    <source>
        <dbReference type="ARBA" id="ARBA00023125"/>
    </source>
</evidence>
<dbReference type="PRINTS" id="PR00038">
    <property type="entry name" value="HTHLUXR"/>
</dbReference>
<dbReference type="InterPro" id="IPR001789">
    <property type="entry name" value="Sig_transdc_resp-reg_receiver"/>
</dbReference>
<dbReference type="Pfam" id="PF00072">
    <property type="entry name" value="Response_reg"/>
    <property type="match status" value="1"/>
</dbReference>